<sequence>MLCTLKIKLMPTLEQFHALLETMKRFNQACNYISEIAFRSRTFSKTKIQRLCYYDVREKFGLSAQMTVRAIGKVSESYRLDKKTLHNFKETGAIVYDERILSFKGLEYASILTLQGRMEIPMVISRYHQGLLCGNRVRGQADLVLQNGIFYLLLVVDVPEGQPNSENGFIGVDLGIINIAVDSTGEVFSGSKVNGLRRRHAKLRAKLQKKGTKSAKRLLKKRSKKEKLFARDVNHCISKKIVEKAKALGCGIALEDLKGIRQRTEKTVKKQQRRQHSSWSFYQLRKFIEYKAAIAGVPVVLVHPKNTSRTCPVCGHVAKENRPSRDQFCCRACGYAAPADNVAAENIRRAAVNQPNAAAN</sequence>
<dbReference type="PANTHER" id="PTHR30405:SF11">
    <property type="entry name" value="RNA-GUIDED DNA ENDONUCLEASE RV2885C-RELATED"/>
    <property type="match status" value="1"/>
</dbReference>
<evidence type="ECO:0000313" key="9">
    <source>
        <dbReference type="Proteomes" id="UP000613002"/>
    </source>
</evidence>
<dbReference type="GO" id="GO:0006310">
    <property type="term" value="P:DNA recombination"/>
    <property type="evidence" value="ECO:0007669"/>
    <property type="project" value="UniProtKB-KW"/>
</dbReference>
<keyword evidence="3" id="KW-0815">Transposition</keyword>
<keyword evidence="4" id="KW-0238">DNA-binding</keyword>
<dbReference type="EMBL" id="JACICZ010000005">
    <property type="protein sequence ID" value="MBB3868759.1"/>
    <property type="molecule type" value="Genomic_DNA"/>
</dbReference>
<evidence type="ECO:0000256" key="4">
    <source>
        <dbReference type="ARBA" id="ARBA00023125"/>
    </source>
</evidence>
<gene>
    <name evidence="8" type="ORF">HNR78_001644</name>
</gene>
<organism evidence="8 9">
    <name type="scientific">Parageobacillus toebii NBRC 107807</name>
    <dbReference type="NCBI Taxonomy" id="1223503"/>
    <lineage>
        <taxon>Bacteria</taxon>
        <taxon>Bacillati</taxon>
        <taxon>Bacillota</taxon>
        <taxon>Bacilli</taxon>
        <taxon>Bacillales</taxon>
        <taxon>Anoxybacillaceae</taxon>
        <taxon>Parageobacillus</taxon>
    </lineage>
</organism>
<dbReference type="NCBIfam" id="TIGR01765">
    <property type="entry name" value="tspaseT_teng_N"/>
    <property type="match status" value="1"/>
</dbReference>
<dbReference type="Pfam" id="PF01385">
    <property type="entry name" value="OrfB_IS605"/>
    <property type="match status" value="1"/>
</dbReference>
<dbReference type="InterPro" id="IPR051399">
    <property type="entry name" value="RNA-guided_DNA_endo/Transpos"/>
</dbReference>
<comment type="similarity">
    <text evidence="1">In the C-terminal section; belongs to the transposase 35 family.</text>
</comment>
<evidence type="ECO:0000313" key="8">
    <source>
        <dbReference type="EMBL" id="MBB3868759.1"/>
    </source>
</evidence>
<dbReference type="InterPro" id="IPR010094">
    <property type="entry name" value="Transposase_put_N"/>
</dbReference>
<dbReference type="GO" id="GO:0032196">
    <property type="term" value="P:transposition"/>
    <property type="evidence" value="ECO:0007669"/>
    <property type="project" value="UniProtKB-KW"/>
</dbReference>
<dbReference type="InterPro" id="IPR001959">
    <property type="entry name" value="Transposase"/>
</dbReference>
<evidence type="ECO:0000259" key="7">
    <source>
        <dbReference type="Pfam" id="PF07282"/>
    </source>
</evidence>
<dbReference type="Proteomes" id="UP000613002">
    <property type="component" value="Unassembled WGS sequence"/>
</dbReference>
<feature type="domain" description="Probable transposase IS891/IS1136/IS1341" evidence="6">
    <location>
        <begin position="156"/>
        <end position="248"/>
    </location>
</feature>
<evidence type="ECO:0000259" key="6">
    <source>
        <dbReference type="Pfam" id="PF01385"/>
    </source>
</evidence>
<evidence type="ECO:0000256" key="2">
    <source>
        <dbReference type="ARBA" id="ARBA00011044"/>
    </source>
</evidence>
<dbReference type="GO" id="GO:0003677">
    <property type="term" value="F:DNA binding"/>
    <property type="evidence" value="ECO:0007669"/>
    <property type="project" value="UniProtKB-KW"/>
</dbReference>
<protein>
    <submittedName>
        <fullName evidence="8">IS605 OrfB family transposase</fullName>
    </submittedName>
</protein>
<keyword evidence="5" id="KW-0233">DNA recombination</keyword>
<evidence type="ECO:0000256" key="1">
    <source>
        <dbReference type="ARBA" id="ARBA00008761"/>
    </source>
</evidence>
<dbReference type="NCBIfam" id="TIGR01766">
    <property type="entry name" value="IS200/IS605 family accessory protein TnpB-like domain"/>
    <property type="match status" value="1"/>
</dbReference>
<dbReference type="PANTHER" id="PTHR30405">
    <property type="entry name" value="TRANSPOSASE"/>
    <property type="match status" value="1"/>
</dbReference>
<evidence type="ECO:0000256" key="3">
    <source>
        <dbReference type="ARBA" id="ARBA00022578"/>
    </source>
</evidence>
<dbReference type="InterPro" id="IPR010095">
    <property type="entry name" value="Cas12f1-like_TNB"/>
</dbReference>
<proteinExistence type="inferred from homology"/>
<keyword evidence="9" id="KW-1185">Reference proteome</keyword>
<comment type="similarity">
    <text evidence="2">In the N-terminal section; belongs to the transposase 2 family.</text>
</comment>
<dbReference type="NCBIfam" id="NF040570">
    <property type="entry name" value="guided_TnpB"/>
    <property type="match status" value="1"/>
</dbReference>
<reference evidence="8 9" key="1">
    <citation type="submission" date="2020-08" db="EMBL/GenBank/DDBJ databases">
        <title>Genomic Encyclopedia of Type Strains, Phase IV (KMG-IV): sequencing the most valuable type-strain genomes for metagenomic binning, comparative biology and taxonomic classification.</title>
        <authorList>
            <person name="Goeker M."/>
        </authorList>
    </citation>
    <scope>NUCLEOTIDE SEQUENCE [LARGE SCALE GENOMIC DNA]</scope>
    <source>
        <strain evidence="8 9">DSM 14590</strain>
    </source>
</reference>
<dbReference type="Pfam" id="PF07282">
    <property type="entry name" value="Cas12f1-like_TNB"/>
    <property type="match status" value="1"/>
</dbReference>
<evidence type="ECO:0000256" key="5">
    <source>
        <dbReference type="ARBA" id="ARBA00023172"/>
    </source>
</evidence>
<accession>A0A6G9J1F7</accession>
<comment type="caution">
    <text evidence="8">The sequence shown here is derived from an EMBL/GenBank/DDBJ whole genome shotgun (WGS) entry which is preliminary data.</text>
</comment>
<dbReference type="GeneID" id="94899503"/>
<feature type="domain" description="Cas12f1-like TNB" evidence="7">
    <location>
        <begin position="281"/>
        <end position="347"/>
    </location>
</feature>
<name>A0A6G9J1F7_9BACL</name>
<dbReference type="RefSeq" id="WP_015863580.1">
    <property type="nucleotide sequence ID" value="NZ_BDAQ01000014.1"/>
</dbReference>
<dbReference type="AlphaFoldDB" id="A0A6G9J1F7"/>